<dbReference type="Pfam" id="PF13456">
    <property type="entry name" value="RVT_3"/>
    <property type="match status" value="1"/>
</dbReference>
<reference evidence="2" key="1">
    <citation type="submission" date="2023-07" db="EMBL/GenBank/DDBJ databases">
        <title>A chromosome-level genome assembly of Lolium multiflorum.</title>
        <authorList>
            <person name="Chen Y."/>
            <person name="Copetti D."/>
            <person name="Kolliker R."/>
            <person name="Studer B."/>
        </authorList>
    </citation>
    <scope>NUCLEOTIDE SEQUENCE</scope>
    <source>
        <strain evidence="2">02402/16</strain>
        <tissue evidence="2">Leaf</tissue>
    </source>
</reference>
<dbReference type="Gene3D" id="3.30.420.10">
    <property type="entry name" value="Ribonuclease H-like superfamily/Ribonuclease H"/>
    <property type="match status" value="1"/>
</dbReference>
<dbReference type="Proteomes" id="UP001231189">
    <property type="component" value="Unassembled WGS sequence"/>
</dbReference>
<dbReference type="InterPro" id="IPR043502">
    <property type="entry name" value="DNA/RNA_pol_sf"/>
</dbReference>
<dbReference type="SUPFAM" id="SSF56672">
    <property type="entry name" value="DNA/RNA polymerases"/>
    <property type="match status" value="1"/>
</dbReference>
<dbReference type="AlphaFoldDB" id="A0AAD8TJ56"/>
<feature type="domain" description="RNase H type-1" evidence="1">
    <location>
        <begin position="111"/>
        <end position="182"/>
    </location>
</feature>
<dbReference type="PANTHER" id="PTHR48475:SF1">
    <property type="entry name" value="RNASE H TYPE-1 DOMAIN-CONTAINING PROTEIN"/>
    <property type="match status" value="1"/>
</dbReference>
<evidence type="ECO:0000259" key="1">
    <source>
        <dbReference type="Pfam" id="PF13456"/>
    </source>
</evidence>
<accession>A0AAD8TJ56</accession>
<dbReference type="GO" id="GO:0004523">
    <property type="term" value="F:RNA-DNA hybrid ribonuclease activity"/>
    <property type="evidence" value="ECO:0007669"/>
    <property type="project" value="InterPro"/>
</dbReference>
<evidence type="ECO:0000313" key="2">
    <source>
        <dbReference type="EMBL" id="KAK1683885.1"/>
    </source>
</evidence>
<comment type="caution">
    <text evidence="2">The sequence shown here is derived from an EMBL/GenBank/DDBJ whole genome shotgun (WGS) entry which is preliminary data.</text>
</comment>
<dbReference type="GO" id="GO:0003676">
    <property type="term" value="F:nucleic acid binding"/>
    <property type="evidence" value="ECO:0007669"/>
    <property type="project" value="InterPro"/>
</dbReference>
<dbReference type="InterPro" id="IPR036397">
    <property type="entry name" value="RNaseH_sf"/>
</dbReference>
<protein>
    <recommendedName>
        <fullName evidence="1">RNase H type-1 domain-containing protein</fullName>
    </recommendedName>
</protein>
<sequence length="230" mass="26284">MDIFAWQPSDMSGVPRELAEHYLNINPGAKPVKQAMRRFGDKKRRAIGMELAKLLEAGATYQRTMQRCLKDQIGRNVHAYVDDIAVMTRKGSDLISDLTETFDNLRNHFEATNNMAEYEALLHDLRIAKEIGIKHIICGDSDLVAQQVAGTWNARNSVMAAYRDKVDEIAKCFLGYEVKYVEETITQGDIQARIRQKQIPPGIFLEHLRIPSVKGANPKTQRWQCLRQRK</sequence>
<proteinExistence type="predicted"/>
<evidence type="ECO:0000313" key="3">
    <source>
        <dbReference type="Proteomes" id="UP001231189"/>
    </source>
</evidence>
<dbReference type="PANTHER" id="PTHR48475">
    <property type="entry name" value="RIBONUCLEASE H"/>
    <property type="match status" value="1"/>
</dbReference>
<gene>
    <name evidence="2" type="ORF">QYE76_044733</name>
</gene>
<dbReference type="InterPro" id="IPR002156">
    <property type="entry name" value="RNaseH_domain"/>
</dbReference>
<keyword evidence="3" id="KW-1185">Reference proteome</keyword>
<organism evidence="2 3">
    <name type="scientific">Lolium multiflorum</name>
    <name type="common">Italian ryegrass</name>
    <name type="synonym">Lolium perenne subsp. multiflorum</name>
    <dbReference type="NCBI Taxonomy" id="4521"/>
    <lineage>
        <taxon>Eukaryota</taxon>
        <taxon>Viridiplantae</taxon>
        <taxon>Streptophyta</taxon>
        <taxon>Embryophyta</taxon>
        <taxon>Tracheophyta</taxon>
        <taxon>Spermatophyta</taxon>
        <taxon>Magnoliopsida</taxon>
        <taxon>Liliopsida</taxon>
        <taxon>Poales</taxon>
        <taxon>Poaceae</taxon>
        <taxon>BOP clade</taxon>
        <taxon>Pooideae</taxon>
        <taxon>Poodae</taxon>
        <taxon>Poeae</taxon>
        <taxon>Poeae Chloroplast Group 2 (Poeae type)</taxon>
        <taxon>Loliodinae</taxon>
        <taxon>Loliinae</taxon>
        <taxon>Lolium</taxon>
    </lineage>
</organism>
<name>A0AAD8TJ56_LOLMU</name>
<dbReference type="EMBL" id="JAUUTY010000002">
    <property type="protein sequence ID" value="KAK1683885.1"/>
    <property type="molecule type" value="Genomic_DNA"/>
</dbReference>